<keyword evidence="1" id="KW-0472">Membrane</keyword>
<evidence type="ECO:0008006" key="4">
    <source>
        <dbReference type="Google" id="ProtNLM"/>
    </source>
</evidence>
<feature type="transmembrane region" description="Helical" evidence="1">
    <location>
        <begin position="96"/>
        <end position="113"/>
    </location>
</feature>
<reference evidence="2 3" key="1">
    <citation type="submission" date="2020-08" db="EMBL/GenBank/DDBJ databases">
        <title>Genomic Encyclopedia of Type Strains, Phase IV (KMG-IV): sequencing the most valuable type-strain genomes for metagenomic binning, comparative biology and taxonomic classification.</title>
        <authorList>
            <person name="Goeker M."/>
        </authorList>
    </citation>
    <scope>NUCLEOTIDE SEQUENCE [LARGE SCALE GENOMIC DNA]</scope>
    <source>
        <strain evidence="2 3">DSM 45615</strain>
    </source>
</reference>
<feature type="transmembrane region" description="Helical" evidence="1">
    <location>
        <begin position="45"/>
        <end position="63"/>
    </location>
</feature>
<evidence type="ECO:0000256" key="1">
    <source>
        <dbReference type="SAM" id="Phobius"/>
    </source>
</evidence>
<gene>
    <name evidence="2" type="ORF">HNP84_007699</name>
</gene>
<dbReference type="AlphaFoldDB" id="A0A840PGK7"/>
<evidence type="ECO:0000313" key="3">
    <source>
        <dbReference type="Proteomes" id="UP000578449"/>
    </source>
</evidence>
<proteinExistence type="predicted"/>
<dbReference type="Proteomes" id="UP000578449">
    <property type="component" value="Unassembled WGS sequence"/>
</dbReference>
<evidence type="ECO:0000313" key="2">
    <source>
        <dbReference type="EMBL" id="MBB5137946.1"/>
    </source>
</evidence>
<sequence>MRASQTKAGPAVKPLIVARAVAAVISVIMVVHVATVALWRDSDPFLVPDTIVAVLLAVCCLLPNAVAPTVMLFSFGWTAGVLTVSVFTYVVRGEFAWPNFGIVVASLAMAVLLHRHGRRGAEA</sequence>
<name>A0A840PGK7_9ACTN</name>
<dbReference type="EMBL" id="JACHGN010000020">
    <property type="protein sequence ID" value="MBB5137946.1"/>
    <property type="molecule type" value="Genomic_DNA"/>
</dbReference>
<comment type="caution">
    <text evidence="2">The sequence shown here is derived from an EMBL/GenBank/DDBJ whole genome shotgun (WGS) entry which is preliminary data.</text>
</comment>
<protein>
    <recommendedName>
        <fullName evidence="4">Histidine kinase</fullName>
    </recommendedName>
</protein>
<feature type="transmembrane region" description="Helical" evidence="1">
    <location>
        <begin position="20"/>
        <end position="39"/>
    </location>
</feature>
<keyword evidence="1" id="KW-0812">Transmembrane</keyword>
<dbReference type="RefSeq" id="WP_185054821.1">
    <property type="nucleotide sequence ID" value="NZ_BAABIX010000020.1"/>
</dbReference>
<accession>A0A840PGK7</accession>
<feature type="transmembrane region" description="Helical" evidence="1">
    <location>
        <begin position="70"/>
        <end position="90"/>
    </location>
</feature>
<keyword evidence="1" id="KW-1133">Transmembrane helix</keyword>
<organism evidence="2 3">
    <name type="scientific">Thermocatellispora tengchongensis</name>
    <dbReference type="NCBI Taxonomy" id="1073253"/>
    <lineage>
        <taxon>Bacteria</taxon>
        <taxon>Bacillati</taxon>
        <taxon>Actinomycetota</taxon>
        <taxon>Actinomycetes</taxon>
        <taxon>Streptosporangiales</taxon>
        <taxon>Streptosporangiaceae</taxon>
        <taxon>Thermocatellispora</taxon>
    </lineage>
</organism>
<keyword evidence="3" id="KW-1185">Reference proteome</keyword>